<dbReference type="Proteomes" id="UP001407405">
    <property type="component" value="Unassembled WGS sequence"/>
</dbReference>
<keyword evidence="2" id="KW-0813">Transport</keyword>
<evidence type="ECO:0000256" key="1">
    <source>
        <dbReference type="ARBA" id="ARBA00004141"/>
    </source>
</evidence>
<comment type="subcellular location">
    <subcellularLocation>
        <location evidence="1">Membrane</location>
        <topology evidence="1">Multi-pass membrane protein</topology>
    </subcellularLocation>
</comment>
<organism evidence="8 9">
    <name type="scientific">Anoxynatronum sibiricum</name>
    <dbReference type="NCBI Taxonomy" id="210623"/>
    <lineage>
        <taxon>Bacteria</taxon>
        <taxon>Bacillati</taxon>
        <taxon>Bacillota</taxon>
        <taxon>Clostridia</taxon>
        <taxon>Eubacteriales</taxon>
        <taxon>Clostridiaceae</taxon>
        <taxon>Anoxynatronum</taxon>
    </lineage>
</organism>
<dbReference type="PANTHER" id="PTHR43840">
    <property type="entry name" value="MITOCHONDRIAL METAL TRANSPORTER 1-RELATED"/>
    <property type="match status" value="1"/>
</dbReference>
<sequence>MEQNKENRALLVGAAANIVMAVMAWATYYYSNSEAILLDGNYSFIMFLGVLVAMKIVAVRATKSKTFPLGKFFYESLYGFIKGLMIFGVLVMSVVTAVVRIVMYFTGLSDNIPMLIPDPILYYALACAVICYGVSFFYYQQNRSMGNTSILLKTEQKATFVDGTLSLGIGVGVFFLSSGAGGGGFIPYLADSFFVLILAAMLIKEPLTIIKESVIELAGGTLQDEKKRAIFEAAITGNMPEAFNIEGIFISKNGSQYVVLIYISTDEAYYIKADIVAAKTKISHILMKDHAHLLLDIIPESNPISDLSQG</sequence>
<evidence type="ECO:0000313" key="8">
    <source>
        <dbReference type="EMBL" id="MEN1760355.1"/>
    </source>
</evidence>
<feature type="transmembrane region" description="Helical" evidence="6">
    <location>
        <begin position="42"/>
        <end position="62"/>
    </location>
</feature>
<keyword evidence="5 6" id="KW-0472">Membrane</keyword>
<accession>A0ABU9VT82</accession>
<comment type="caution">
    <text evidence="8">The sequence shown here is derived from an EMBL/GenBank/DDBJ whole genome shotgun (WGS) entry which is preliminary data.</text>
</comment>
<evidence type="ECO:0000256" key="3">
    <source>
        <dbReference type="ARBA" id="ARBA00022692"/>
    </source>
</evidence>
<dbReference type="Pfam" id="PF01545">
    <property type="entry name" value="Cation_efflux"/>
    <property type="match status" value="1"/>
</dbReference>
<dbReference type="InterPro" id="IPR050291">
    <property type="entry name" value="CDF_Transporter"/>
</dbReference>
<evidence type="ECO:0000256" key="4">
    <source>
        <dbReference type="ARBA" id="ARBA00022989"/>
    </source>
</evidence>
<keyword evidence="4 6" id="KW-1133">Transmembrane helix</keyword>
<dbReference type="RefSeq" id="WP_343185676.1">
    <property type="nucleotide sequence ID" value="NZ_JBCITM010000006.1"/>
</dbReference>
<keyword evidence="9" id="KW-1185">Reference proteome</keyword>
<feature type="transmembrane region" description="Helical" evidence="6">
    <location>
        <begin position="9"/>
        <end position="30"/>
    </location>
</feature>
<evidence type="ECO:0000259" key="7">
    <source>
        <dbReference type="Pfam" id="PF01545"/>
    </source>
</evidence>
<evidence type="ECO:0000256" key="2">
    <source>
        <dbReference type="ARBA" id="ARBA00022448"/>
    </source>
</evidence>
<feature type="transmembrane region" description="Helical" evidence="6">
    <location>
        <begin position="160"/>
        <end position="179"/>
    </location>
</feature>
<reference evidence="8 9" key="1">
    <citation type="submission" date="2024-04" db="EMBL/GenBank/DDBJ databases">
        <title>Genome sequencing and metabolic network reconstruction of aminoacids and betaine degradation by Anoxynatronum sibiricum.</title>
        <authorList>
            <person name="Detkova E.N."/>
            <person name="Boltjanskaja Y.V."/>
            <person name="Mardanov A.V."/>
            <person name="Kevbrin V."/>
        </authorList>
    </citation>
    <scope>NUCLEOTIDE SEQUENCE [LARGE SCALE GENOMIC DNA]</scope>
    <source>
        <strain evidence="8 9">Z-7981</strain>
    </source>
</reference>
<dbReference type="InterPro" id="IPR027469">
    <property type="entry name" value="Cation_efflux_TMD_sf"/>
</dbReference>
<dbReference type="InterPro" id="IPR058533">
    <property type="entry name" value="Cation_efflux_TM"/>
</dbReference>
<dbReference type="SUPFAM" id="SSF161111">
    <property type="entry name" value="Cation efflux protein transmembrane domain-like"/>
    <property type="match status" value="1"/>
</dbReference>
<proteinExistence type="predicted"/>
<feature type="transmembrane region" description="Helical" evidence="6">
    <location>
        <begin position="120"/>
        <end position="139"/>
    </location>
</feature>
<dbReference type="Gene3D" id="1.20.1510.10">
    <property type="entry name" value="Cation efflux protein transmembrane domain"/>
    <property type="match status" value="1"/>
</dbReference>
<dbReference type="PANTHER" id="PTHR43840:SF30">
    <property type="entry name" value="TRANSPORT PROTEIN, HYPOTHETICAL"/>
    <property type="match status" value="1"/>
</dbReference>
<feature type="domain" description="Cation efflux protein transmembrane" evidence="7">
    <location>
        <begin position="10"/>
        <end position="217"/>
    </location>
</feature>
<keyword evidence="3 6" id="KW-0812">Transmembrane</keyword>
<name>A0ABU9VT82_9CLOT</name>
<gene>
    <name evidence="8" type="ORF">AAIG11_07720</name>
</gene>
<evidence type="ECO:0000256" key="5">
    <source>
        <dbReference type="ARBA" id="ARBA00023136"/>
    </source>
</evidence>
<dbReference type="EMBL" id="JBCITM010000006">
    <property type="protein sequence ID" value="MEN1760355.1"/>
    <property type="molecule type" value="Genomic_DNA"/>
</dbReference>
<evidence type="ECO:0000313" key="9">
    <source>
        <dbReference type="Proteomes" id="UP001407405"/>
    </source>
</evidence>
<feature type="transmembrane region" description="Helical" evidence="6">
    <location>
        <begin position="83"/>
        <end position="105"/>
    </location>
</feature>
<protein>
    <submittedName>
        <fullName evidence="8">Cation transporter</fullName>
    </submittedName>
</protein>
<evidence type="ECO:0000256" key="6">
    <source>
        <dbReference type="SAM" id="Phobius"/>
    </source>
</evidence>